<dbReference type="Pfam" id="PF00580">
    <property type="entry name" value="UvrD-helicase"/>
    <property type="match status" value="1"/>
</dbReference>
<dbReference type="EC" id="5.6.2.4" evidence="8"/>
<evidence type="ECO:0000256" key="8">
    <source>
        <dbReference type="ARBA" id="ARBA00034808"/>
    </source>
</evidence>
<comment type="caution">
    <text evidence="14">The sequence shown here is derived from an EMBL/GenBank/DDBJ whole genome shotgun (WGS) entry which is preliminary data.</text>
</comment>
<reference evidence="14 15" key="1">
    <citation type="submission" date="2018-05" db="EMBL/GenBank/DDBJ databases">
        <title>Nocardioides silvaticus genome.</title>
        <authorList>
            <person name="Li C."/>
            <person name="Wang G."/>
        </authorList>
    </citation>
    <scope>NUCLEOTIDE SEQUENCE [LARGE SCALE GENOMIC DNA]</scope>
    <source>
        <strain evidence="14 15">CCTCC AB 2018079</strain>
    </source>
</reference>
<feature type="domain" description="UvrD-like helicase ATP-binding" evidence="12">
    <location>
        <begin position="17"/>
        <end position="298"/>
    </location>
</feature>
<dbReference type="InterPro" id="IPR044876">
    <property type="entry name" value="HRDC_dom_sf"/>
</dbReference>
<dbReference type="InterPro" id="IPR013986">
    <property type="entry name" value="DExx_box_DNA_helicase_dom_sf"/>
</dbReference>
<dbReference type="GO" id="GO:0033202">
    <property type="term" value="C:DNA helicase complex"/>
    <property type="evidence" value="ECO:0007669"/>
    <property type="project" value="TreeGrafter"/>
</dbReference>
<evidence type="ECO:0000256" key="1">
    <source>
        <dbReference type="ARBA" id="ARBA00009922"/>
    </source>
</evidence>
<comment type="catalytic activity">
    <reaction evidence="7">
        <text>Couples ATP hydrolysis with the unwinding of duplex DNA by translocating in the 3'-5' direction.</text>
        <dbReference type="EC" id="5.6.2.4"/>
    </reaction>
</comment>
<keyword evidence="3 10" id="KW-0378">Hydrolase</keyword>
<dbReference type="PANTHER" id="PTHR11070">
    <property type="entry name" value="UVRD / RECB / PCRA DNA HELICASE FAMILY MEMBER"/>
    <property type="match status" value="1"/>
</dbReference>
<dbReference type="GO" id="GO:0005829">
    <property type="term" value="C:cytosol"/>
    <property type="evidence" value="ECO:0007669"/>
    <property type="project" value="TreeGrafter"/>
</dbReference>
<evidence type="ECO:0000256" key="9">
    <source>
        <dbReference type="ARBA" id="ARBA00048988"/>
    </source>
</evidence>
<keyword evidence="2 10" id="KW-0547">Nucleotide-binding</keyword>
<evidence type="ECO:0000259" key="11">
    <source>
        <dbReference type="PROSITE" id="PS50967"/>
    </source>
</evidence>
<dbReference type="GO" id="GO:0043138">
    <property type="term" value="F:3'-5' DNA helicase activity"/>
    <property type="evidence" value="ECO:0007669"/>
    <property type="project" value="UniProtKB-EC"/>
</dbReference>
<evidence type="ECO:0000313" key="15">
    <source>
        <dbReference type="Proteomes" id="UP000245507"/>
    </source>
</evidence>
<evidence type="ECO:0000259" key="13">
    <source>
        <dbReference type="PROSITE" id="PS51217"/>
    </source>
</evidence>
<protein>
    <recommendedName>
        <fullName evidence="8">DNA 3'-5' helicase</fullName>
        <ecNumber evidence="8">5.6.2.4</ecNumber>
    </recommendedName>
</protein>
<dbReference type="InterPro" id="IPR000212">
    <property type="entry name" value="DNA_helicase_UvrD/REP"/>
</dbReference>
<keyword evidence="15" id="KW-1185">Reference proteome</keyword>
<dbReference type="CDD" id="cd18807">
    <property type="entry name" value="SF1_C_UvrD"/>
    <property type="match status" value="1"/>
</dbReference>
<evidence type="ECO:0000256" key="4">
    <source>
        <dbReference type="ARBA" id="ARBA00022806"/>
    </source>
</evidence>
<gene>
    <name evidence="14" type="ORF">DJ010_01860</name>
</gene>
<evidence type="ECO:0000259" key="12">
    <source>
        <dbReference type="PROSITE" id="PS51198"/>
    </source>
</evidence>
<feature type="domain" description="HRDC" evidence="11">
    <location>
        <begin position="619"/>
        <end position="693"/>
    </location>
</feature>
<dbReference type="Gene3D" id="1.10.486.10">
    <property type="entry name" value="PCRA, domain 4"/>
    <property type="match status" value="2"/>
</dbReference>
<dbReference type="InterPro" id="IPR027417">
    <property type="entry name" value="P-loop_NTPase"/>
</dbReference>
<dbReference type="SMART" id="SM00341">
    <property type="entry name" value="HRDC"/>
    <property type="match status" value="1"/>
</dbReference>
<dbReference type="Pfam" id="PF13361">
    <property type="entry name" value="UvrD_C"/>
    <property type="match status" value="2"/>
</dbReference>
<dbReference type="OrthoDB" id="9806690at2"/>
<evidence type="ECO:0000256" key="5">
    <source>
        <dbReference type="ARBA" id="ARBA00022840"/>
    </source>
</evidence>
<dbReference type="SUPFAM" id="SSF47819">
    <property type="entry name" value="HRDC-like"/>
    <property type="match status" value="1"/>
</dbReference>
<sequence>MFPIVTSHGSQPEDLLNALDPEQRQVAEAVRGPVRVLAGAGTGKTRAITHRIAYGVATGVYAPTEVLAVTFTTRAAGELRQRLRQLGAPGVQARTFHSAALRQLRYFWPHVHGTELPTLTESKLAMLAAATRRLGLRADQALLRDLASEIEWAKVSNVGPDDYARVAGRHGRSIADQPADTVGKVFALYEDVKREQGRMDMEDVLLFTAGVLASDERVAAQVRRQYKWFVVDEFQDVSPLQSALLDLWLGGRDELCVVGDPAQTIYSFAGADASYLREFPKRHAGTTSIELVRNYRSTPQVVAAANTLLAGSPSAGVELRSQQQAGAPVKYVGHPDEVVEASYVADQVAALQRKGTPPGEIAVLFRINAQSEHFEDALSDRGIPYVVRGAARFFDRPEVREAVVRLRGAARSGELSGMPWLEAVRGVLGGMGWSPEAPTSRGQVRDRWESWQALMTQAEELDAELDTRDDPTALTRFVEDLDRRAAEQHAPAADGVTLATFHAAKGLEWDAVFCAGVQDGTVPITYADRDDTVEEERRLLYVGMTRARRDLTVTWAAARNPGQAARRQPSRFLSPLLPEREQATAGGRARSKVARCRECSQPLGTAAEKKRGRCADHPVRYDEGLFERLKAWRLERARDDEVPAYVVFTDATLELIAEHKPSDERALRAINGVGPSKIERYADDVLALVTEAS</sequence>
<dbReference type="PROSITE" id="PS50967">
    <property type="entry name" value="HRDC"/>
    <property type="match status" value="1"/>
</dbReference>
<dbReference type="PROSITE" id="PS51217">
    <property type="entry name" value="UVRD_HELICASE_CTER"/>
    <property type="match status" value="1"/>
</dbReference>
<dbReference type="GO" id="GO:0005524">
    <property type="term" value="F:ATP binding"/>
    <property type="evidence" value="ECO:0007669"/>
    <property type="project" value="UniProtKB-UniRule"/>
</dbReference>
<dbReference type="InterPro" id="IPR002121">
    <property type="entry name" value="HRDC_dom"/>
</dbReference>
<comment type="catalytic activity">
    <reaction evidence="9">
        <text>ATP + H2O = ADP + phosphate + H(+)</text>
        <dbReference type="Rhea" id="RHEA:13065"/>
        <dbReference type="ChEBI" id="CHEBI:15377"/>
        <dbReference type="ChEBI" id="CHEBI:15378"/>
        <dbReference type="ChEBI" id="CHEBI:30616"/>
        <dbReference type="ChEBI" id="CHEBI:43474"/>
        <dbReference type="ChEBI" id="CHEBI:456216"/>
        <dbReference type="EC" id="5.6.2.4"/>
    </reaction>
</comment>
<keyword evidence="4 10" id="KW-0347">Helicase</keyword>
<dbReference type="GO" id="GO:0003677">
    <property type="term" value="F:DNA binding"/>
    <property type="evidence" value="ECO:0007669"/>
    <property type="project" value="InterPro"/>
</dbReference>
<evidence type="ECO:0000256" key="6">
    <source>
        <dbReference type="ARBA" id="ARBA00023235"/>
    </source>
</evidence>
<dbReference type="Proteomes" id="UP000245507">
    <property type="component" value="Unassembled WGS sequence"/>
</dbReference>
<evidence type="ECO:0000256" key="2">
    <source>
        <dbReference type="ARBA" id="ARBA00022741"/>
    </source>
</evidence>
<dbReference type="GO" id="GO:0016887">
    <property type="term" value="F:ATP hydrolysis activity"/>
    <property type="evidence" value="ECO:0007669"/>
    <property type="project" value="RHEA"/>
</dbReference>
<dbReference type="FunFam" id="3.40.50.300:FF:001181">
    <property type="entry name" value="DNA helicase"/>
    <property type="match status" value="1"/>
</dbReference>
<comment type="similarity">
    <text evidence="1">Belongs to the helicase family. UvrD subfamily.</text>
</comment>
<dbReference type="PROSITE" id="PS51198">
    <property type="entry name" value="UVRD_HELICASE_ATP_BIND"/>
    <property type="match status" value="1"/>
</dbReference>
<dbReference type="Gene3D" id="3.40.50.300">
    <property type="entry name" value="P-loop containing nucleotide triphosphate hydrolases"/>
    <property type="match status" value="3"/>
</dbReference>
<dbReference type="Gene3D" id="1.10.150.80">
    <property type="entry name" value="HRDC domain"/>
    <property type="match status" value="1"/>
</dbReference>
<dbReference type="EMBL" id="QGDD01000001">
    <property type="protein sequence ID" value="PWN04411.1"/>
    <property type="molecule type" value="Genomic_DNA"/>
</dbReference>
<dbReference type="PANTHER" id="PTHR11070:SF69">
    <property type="entry name" value="ATP-DEPENDENT DNA HELICASE UVRD2"/>
    <property type="match status" value="1"/>
</dbReference>
<name>A0A316TLA4_9ACTN</name>
<feature type="binding site" evidence="10">
    <location>
        <begin position="38"/>
        <end position="45"/>
    </location>
    <ligand>
        <name>ATP</name>
        <dbReference type="ChEBI" id="CHEBI:30616"/>
    </ligand>
</feature>
<keyword evidence="5 10" id="KW-0067">ATP-binding</keyword>
<accession>A0A316TLA4</accession>
<evidence type="ECO:0000256" key="3">
    <source>
        <dbReference type="ARBA" id="ARBA00022801"/>
    </source>
</evidence>
<organism evidence="14 15">
    <name type="scientific">Nocardioides silvaticus</name>
    <dbReference type="NCBI Taxonomy" id="2201891"/>
    <lineage>
        <taxon>Bacteria</taxon>
        <taxon>Bacillati</taxon>
        <taxon>Actinomycetota</taxon>
        <taxon>Actinomycetes</taxon>
        <taxon>Propionibacteriales</taxon>
        <taxon>Nocardioidaceae</taxon>
        <taxon>Nocardioides</taxon>
    </lineage>
</organism>
<dbReference type="CDD" id="cd17932">
    <property type="entry name" value="DEXQc_UvrD"/>
    <property type="match status" value="1"/>
</dbReference>
<dbReference type="Gene3D" id="1.10.10.160">
    <property type="match status" value="1"/>
</dbReference>
<dbReference type="InterPro" id="IPR010997">
    <property type="entry name" value="HRDC-like_sf"/>
</dbReference>
<dbReference type="GO" id="GO:0000725">
    <property type="term" value="P:recombinational repair"/>
    <property type="evidence" value="ECO:0007669"/>
    <property type="project" value="TreeGrafter"/>
</dbReference>
<dbReference type="InterPro" id="IPR014016">
    <property type="entry name" value="UvrD-like_ATP-bd"/>
</dbReference>
<dbReference type="AlphaFoldDB" id="A0A316TLA4"/>
<evidence type="ECO:0000256" key="7">
    <source>
        <dbReference type="ARBA" id="ARBA00034617"/>
    </source>
</evidence>
<proteinExistence type="inferred from homology"/>
<feature type="domain" description="UvrD-like helicase C-terminal" evidence="13">
    <location>
        <begin position="298"/>
        <end position="549"/>
    </location>
</feature>
<evidence type="ECO:0000313" key="14">
    <source>
        <dbReference type="EMBL" id="PWN04411.1"/>
    </source>
</evidence>
<dbReference type="SUPFAM" id="SSF52540">
    <property type="entry name" value="P-loop containing nucleoside triphosphate hydrolases"/>
    <property type="match status" value="1"/>
</dbReference>
<dbReference type="Pfam" id="PF00570">
    <property type="entry name" value="HRDC"/>
    <property type="match status" value="1"/>
</dbReference>
<evidence type="ECO:0000256" key="10">
    <source>
        <dbReference type="PROSITE-ProRule" id="PRU00560"/>
    </source>
</evidence>
<keyword evidence="6" id="KW-0413">Isomerase</keyword>
<dbReference type="InterPro" id="IPR014017">
    <property type="entry name" value="DNA_helicase_UvrD-like_C"/>
</dbReference>